<proteinExistence type="predicted"/>
<dbReference type="AlphaFoldDB" id="A0A2R6PVG2"/>
<dbReference type="Pfam" id="PF00505">
    <property type="entry name" value="HMG_box"/>
    <property type="match status" value="1"/>
</dbReference>
<feature type="region of interest" description="Disordered" evidence="4">
    <location>
        <begin position="217"/>
        <end position="267"/>
    </location>
</feature>
<accession>A0A2R6PVG2</accession>
<evidence type="ECO:0000256" key="1">
    <source>
        <dbReference type="ARBA" id="ARBA00023125"/>
    </source>
</evidence>
<dbReference type="EMBL" id="MLYV02000441">
    <property type="protein sequence ID" value="PSR97272.1"/>
    <property type="molecule type" value="Genomic_DNA"/>
</dbReference>
<gene>
    <name evidence="6" type="ORF">PHLCEN_2v4335</name>
</gene>
<dbReference type="SMART" id="SM00398">
    <property type="entry name" value="HMG"/>
    <property type="match status" value="1"/>
</dbReference>
<evidence type="ECO:0000256" key="2">
    <source>
        <dbReference type="ARBA" id="ARBA00023242"/>
    </source>
</evidence>
<evidence type="ECO:0000259" key="5">
    <source>
        <dbReference type="PROSITE" id="PS50118"/>
    </source>
</evidence>
<dbReference type="PANTHER" id="PTHR45789:SF2">
    <property type="entry name" value="FI18025P1"/>
    <property type="match status" value="1"/>
</dbReference>
<dbReference type="InterPro" id="IPR036910">
    <property type="entry name" value="HMG_box_dom_sf"/>
</dbReference>
<dbReference type="STRING" id="98765.A0A2R6PVG2"/>
<keyword evidence="2 3" id="KW-0539">Nucleus</keyword>
<feature type="DNA-binding region" description="HMG box" evidence="3">
    <location>
        <begin position="31"/>
        <end position="96"/>
    </location>
</feature>
<dbReference type="PROSITE" id="PS50118">
    <property type="entry name" value="HMG_BOX_2"/>
    <property type="match status" value="1"/>
</dbReference>
<sequence>MDKQAPKRGQFKKPPLAREGSNIDPETGDKIPRPPNCFILYRRDRGRAMPEVPQNSTVSKIVGLEWQDLPESKKDEYRKKAEEWKRQHKQKYPHYKYSPAVKGQKSVAAKRLVAQNRRTTRRLRTQNLPQATVILSSADSPSAHGSIDDAPTADERATNCAAGPSPPQLLPIPVRDLVYSPTRRIHRPFVTHDAFVLPFFSLGDSNISRDRNVSYLRSQGSSDGEAAPATQEASGAKRCETSRDQNGSDDALPVVQSRPPASSSKLTRARSDLIQAPRYLTPLFSPPTPVVAGPSIARHLRAPSAPENVDHRTTGPLRQRSSTTDLRPRHGYHPYAGAESMDSFTGTGIDVQNRRRLYNGINVRAGKRKAFTAIPLADDHQSRAVYGWKSPSADGHIDLDENLLPKTSIGKLPTSPMRHSRTGQQRKPEKAAVHTQQYSALPMSLPSTHNNTYFTSGSLASTHLQYSPPPATIDIAGSSFASYPLVPPTPPNNIRYGHGEHEARLGSMYPLSSHGTASQSTLTETSSSYTPSLLSASDTTASSFSLEDFVDLPATSQDSETKFPAADVTVPGPEHSDLQAILDSLADGCAKLENTWQKEASSVGGPEIPDTKLEEPLFDLFDPICDFGADRAIDQYGTAALEEEQFCESRIYQEADTLQSANNAHIFNDSRDRNDLLLSCPEPLS</sequence>
<feature type="domain" description="HMG box" evidence="5">
    <location>
        <begin position="31"/>
        <end position="96"/>
    </location>
</feature>
<dbReference type="GO" id="GO:0000981">
    <property type="term" value="F:DNA-binding transcription factor activity, RNA polymerase II-specific"/>
    <property type="evidence" value="ECO:0007669"/>
    <property type="project" value="TreeGrafter"/>
</dbReference>
<dbReference type="GO" id="GO:0000978">
    <property type="term" value="F:RNA polymerase II cis-regulatory region sequence-specific DNA binding"/>
    <property type="evidence" value="ECO:0007669"/>
    <property type="project" value="TreeGrafter"/>
</dbReference>
<evidence type="ECO:0000256" key="4">
    <source>
        <dbReference type="SAM" id="MobiDB-lite"/>
    </source>
</evidence>
<dbReference type="Proteomes" id="UP000186601">
    <property type="component" value="Unassembled WGS sequence"/>
</dbReference>
<dbReference type="Gene3D" id="1.10.30.10">
    <property type="entry name" value="High mobility group box domain"/>
    <property type="match status" value="1"/>
</dbReference>
<name>A0A2R6PVG2_9APHY</name>
<evidence type="ECO:0000256" key="3">
    <source>
        <dbReference type="PROSITE-ProRule" id="PRU00267"/>
    </source>
</evidence>
<reference evidence="6 7" key="1">
    <citation type="submission" date="2018-02" db="EMBL/GenBank/DDBJ databases">
        <title>Genome sequence of the basidiomycete white-rot fungus Phlebia centrifuga.</title>
        <authorList>
            <person name="Granchi Z."/>
            <person name="Peng M."/>
            <person name="de Vries R.P."/>
            <person name="Hilden K."/>
            <person name="Makela M.R."/>
            <person name="Grigoriev I."/>
            <person name="Riley R."/>
        </authorList>
    </citation>
    <scope>NUCLEOTIDE SEQUENCE [LARGE SCALE GENOMIC DNA]</scope>
    <source>
        <strain evidence="6 7">FBCC195</strain>
    </source>
</reference>
<dbReference type="CDD" id="cd01389">
    <property type="entry name" value="HMG-box_ROX1-like"/>
    <property type="match status" value="1"/>
</dbReference>
<organism evidence="6 7">
    <name type="scientific">Hermanssonia centrifuga</name>
    <dbReference type="NCBI Taxonomy" id="98765"/>
    <lineage>
        <taxon>Eukaryota</taxon>
        <taxon>Fungi</taxon>
        <taxon>Dikarya</taxon>
        <taxon>Basidiomycota</taxon>
        <taxon>Agaricomycotina</taxon>
        <taxon>Agaricomycetes</taxon>
        <taxon>Polyporales</taxon>
        <taxon>Meruliaceae</taxon>
        <taxon>Hermanssonia</taxon>
    </lineage>
</organism>
<dbReference type="InterPro" id="IPR051356">
    <property type="entry name" value="SOX/SOX-like_TF"/>
</dbReference>
<evidence type="ECO:0000313" key="6">
    <source>
        <dbReference type="EMBL" id="PSR97272.1"/>
    </source>
</evidence>
<feature type="region of interest" description="Disordered" evidence="4">
    <location>
        <begin position="138"/>
        <end position="167"/>
    </location>
</feature>
<feature type="region of interest" description="Disordered" evidence="4">
    <location>
        <begin position="508"/>
        <end position="534"/>
    </location>
</feature>
<dbReference type="SUPFAM" id="SSF47095">
    <property type="entry name" value="HMG-box"/>
    <property type="match status" value="1"/>
</dbReference>
<keyword evidence="1 3" id="KW-0238">DNA-binding</keyword>
<evidence type="ECO:0000313" key="7">
    <source>
        <dbReference type="Proteomes" id="UP000186601"/>
    </source>
</evidence>
<feature type="region of interest" description="Disordered" evidence="4">
    <location>
        <begin position="407"/>
        <end position="431"/>
    </location>
</feature>
<dbReference type="OrthoDB" id="6247875at2759"/>
<protein>
    <recommendedName>
        <fullName evidence="5">HMG box domain-containing protein</fullName>
    </recommendedName>
</protein>
<feature type="compositionally biased region" description="Low complexity" evidence="4">
    <location>
        <begin position="516"/>
        <end position="534"/>
    </location>
</feature>
<feature type="region of interest" description="Disordered" evidence="4">
    <location>
        <begin position="306"/>
        <end position="339"/>
    </location>
</feature>
<feature type="region of interest" description="Disordered" evidence="4">
    <location>
        <begin position="1"/>
        <end position="36"/>
    </location>
</feature>
<dbReference type="GO" id="GO:0005634">
    <property type="term" value="C:nucleus"/>
    <property type="evidence" value="ECO:0007669"/>
    <property type="project" value="UniProtKB-UniRule"/>
</dbReference>
<keyword evidence="7" id="KW-1185">Reference proteome</keyword>
<dbReference type="PANTHER" id="PTHR45789">
    <property type="entry name" value="FI18025P1"/>
    <property type="match status" value="1"/>
</dbReference>
<comment type="caution">
    <text evidence="6">The sequence shown here is derived from an EMBL/GenBank/DDBJ whole genome shotgun (WGS) entry which is preliminary data.</text>
</comment>
<dbReference type="InterPro" id="IPR009071">
    <property type="entry name" value="HMG_box_dom"/>
</dbReference>